<dbReference type="GO" id="GO:0016491">
    <property type="term" value="F:oxidoreductase activity"/>
    <property type="evidence" value="ECO:0007669"/>
    <property type="project" value="UniProtKB-KW"/>
</dbReference>
<feature type="domain" description="FAD-binding PCMH-type" evidence="7">
    <location>
        <begin position="65"/>
        <end position="251"/>
    </location>
</feature>
<proteinExistence type="inferred from homology"/>
<comment type="cofactor">
    <cofactor evidence="1">
        <name>FAD</name>
        <dbReference type="ChEBI" id="CHEBI:57692"/>
    </cofactor>
</comment>
<dbReference type="PANTHER" id="PTHR42973">
    <property type="entry name" value="BINDING OXIDOREDUCTASE, PUTATIVE (AFU_ORTHOLOGUE AFUA_1G17690)-RELATED"/>
    <property type="match status" value="1"/>
</dbReference>
<dbReference type="Pfam" id="PF08031">
    <property type="entry name" value="BBE"/>
    <property type="match status" value="1"/>
</dbReference>
<evidence type="ECO:0000256" key="1">
    <source>
        <dbReference type="ARBA" id="ARBA00001974"/>
    </source>
</evidence>
<dbReference type="InterPro" id="IPR012951">
    <property type="entry name" value="BBE"/>
</dbReference>
<reference evidence="8" key="1">
    <citation type="submission" date="2023-03" db="EMBL/GenBank/DDBJ databases">
        <title>Massive genome expansion in bonnet fungi (Mycena s.s.) driven by repeated elements and novel gene families across ecological guilds.</title>
        <authorList>
            <consortium name="Lawrence Berkeley National Laboratory"/>
            <person name="Harder C.B."/>
            <person name="Miyauchi S."/>
            <person name="Viragh M."/>
            <person name="Kuo A."/>
            <person name="Thoen E."/>
            <person name="Andreopoulos B."/>
            <person name="Lu D."/>
            <person name="Skrede I."/>
            <person name="Drula E."/>
            <person name="Henrissat B."/>
            <person name="Morin E."/>
            <person name="Kohler A."/>
            <person name="Barry K."/>
            <person name="LaButti K."/>
            <person name="Morin E."/>
            <person name="Salamov A."/>
            <person name="Lipzen A."/>
            <person name="Mereny Z."/>
            <person name="Hegedus B."/>
            <person name="Baldrian P."/>
            <person name="Stursova M."/>
            <person name="Weitz H."/>
            <person name="Taylor A."/>
            <person name="Grigoriev I.V."/>
            <person name="Nagy L.G."/>
            <person name="Martin F."/>
            <person name="Kauserud H."/>
        </authorList>
    </citation>
    <scope>NUCLEOTIDE SEQUENCE</scope>
    <source>
        <strain evidence="8">CBHHK200</strain>
    </source>
</reference>
<dbReference type="Pfam" id="PF01565">
    <property type="entry name" value="FAD_binding_4"/>
    <property type="match status" value="1"/>
</dbReference>
<gene>
    <name evidence="8" type="ORF">C8F04DRAFT_1191363</name>
</gene>
<keyword evidence="3" id="KW-0285">Flavoprotein</keyword>
<evidence type="ECO:0000256" key="5">
    <source>
        <dbReference type="ARBA" id="ARBA00023002"/>
    </source>
</evidence>
<dbReference type="PROSITE" id="PS51387">
    <property type="entry name" value="FAD_PCMH"/>
    <property type="match status" value="1"/>
</dbReference>
<feature type="signal peptide" evidence="6">
    <location>
        <begin position="1"/>
        <end position="19"/>
    </location>
</feature>
<feature type="chain" id="PRO_5042058521" evidence="6">
    <location>
        <begin position="20"/>
        <end position="524"/>
    </location>
</feature>
<comment type="similarity">
    <text evidence="2">Belongs to the oxygen-dependent FAD-linked oxidoreductase family.</text>
</comment>
<dbReference type="Proteomes" id="UP001218188">
    <property type="component" value="Unassembled WGS sequence"/>
</dbReference>
<organism evidence="8 9">
    <name type="scientific">Mycena alexandri</name>
    <dbReference type="NCBI Taxonomy" id="1745969"/>
    <lineage>
        <taxon>Eukaryota</taxon>
        <taxon>Fungi</taxon>
        <taxon>Dikarya</taxon>
        <taxon>Basidiomycota</taxon>
        <taxon>Agaricomycotina</taxon>
        <taxon>Agaricomycetes</taxon>
        <taxon>Agaricomycetidae</taxon>
        <taxon>Agaricales</taxon>
        <taxon>Marasmiineae</taxon>
        <taxon>Mycenaceae</taxon>
        <taxon>Mycena</taxon>
    </lineage>
</organism>
<evidence type="ECO:0000313" key="8">
    <source>
        <dbReference type="EMBL" id="KAJ7025628.1"/>
    </source>
</evidence>
<keyword evidence="4" id="KW-0274">FAD</keyword>
<protein>
    <submittedName>
        <fullName evidence="8">FAD-binding domain-containing protein</fullName>
    </submittedName>
</protein>
<evidence type="ECO:0000256" key="6">
    <source>
        <dbReference type="SAM" id="SignalP"/>
    </source>
</evidence>
<dbReference type="InterPro" id="IPR016169">
    <property type="entry name" value="FAD-bd_PCMH_sub2"/>
</dbReference>
<dbReference type="GO" id="GO:0071949">
    <property type="term" value="F:FAD binding"/>
    <property type="evidence" value="ECO:0007669"/>
    <property type="project" value="InterPro"/>
</dbReference>
<evidence type="ECO:0000259" key="7">
    <source>
        <dbReference type="PROSITE" id="PS51387"/>
    </source>
</evidence>
<sequence length="524" mass="55669">MMRSAAALLLCLFAYQSCAEPGRACRNVPGDPGYPNAAAWNAFNATISGRLVSALPSAKFCADRGSCTDAEWSSSLFRNTIPGAMNQAAVTFASRHNLRVAIKSSGHDYLGRSTAPQSLLIHTSKLNSISFTDKFFVGTHNMGAAVTVGSGVHMNDLYQQAKANGRISVGGTAATVCAGGGYLQGAGHSALSPTFGLGADNVFEFQIVVASGELIKVNNITNSDRNILCPAWWGAGSWGVIVSATLRTFPTFNSTAAVITLSATDNIAMAALAALHAKHIFDLDATRSGQYFYLFRDPASTASTMTLYSFMINQTVVQSEAIFAPFLTAAQGLPNITIASSTYTSALINDLLFMADDSVGLNVALGSRLIPVTTYKNSPETVGKVYQQLLDGGALEILGHLVAGGQVSDNAHIDSAVTPAWRTAKTHIILVNQWIDSMPLDQIDATRSLFKNAQLPILEQLSGPNAGAYSNEADVMEADFQTTFFGPNYEKLSAIKSKYDPNDLFIVGAGVGSERWDEWGLCPV</sequence>
<comment type="caution">
    <text evidence="8">The sequence shown here is derived from an EMBL/GenBank/DDBJ whole genome shotgun (WGS) entry which is preliminary data.</text>
</comment>
<name>A0AAD6WSM7_9AGAR</name>
<keyword evidence="5" id="KW-0560">Oxidoreductase</keyword>
<keyword evidence="9" id="KW-1185">Reference proteome</keyword>
<dbReference type="InterPro" id="IPR016166">
    <property type="entry name" value="FAD-bd_PCMH"/>
</dbReference>
<dbReference type="AlphaFoldDB" id="A0AAD6WSM7"/>
<dbReference type="InterPro" id="IPR036318">
    <property type="entry name" value="FAD-bd_PCMH-like_sf"/>
</dbReference>
<evidence type="ECO:0000256" key="2">
    <source>
        <dbReference type="ARBA" id="ARBA00005466"/>
    </source>
</evidence>
<dbReference type="Gene3D" id="3.30.465.10">
    <property type="match status" value="2"/>
</dbReference>
<keyword evidence="6" id="KW-0732">Signal</keyword>
<dbReference type="SUPFAM" id="SSF56176">
    <property type="entry name" value="FAD-binding/transporter-associated domain-like"/>
    <property type="match status" value="1"/>
</dbReference>
<dbReference type="InterPro" id="IPR050416">
    <property type="entry name" value="FAD-linked_Oxidoreductase"/>
</dbReference>
<dbReference type="InterPro" id="IPR006094">
    <property type="entry name" value="Oxid_FAD_bind_N"/>
</dbReference>
<evidence type="ECO:0000313" key="9">
    <source>
        <dbReference type="Proteomes" id="UP001218188"/>
    </source>
</evidence>
<evidence type="ECO:0000256" key="3">
    <source>
        <dbReference type="ARBA" id="ARBA00022630"/>
    </source>
</evidence>
<dbReference type="EMBL" id="JARJCM010000151">
    <property type="protein sequence ID" value="KAJ7025628.1"/>
    <property type="molecule type" value="Genomic_DNA"/>
</dbReference>
<dbReference type="PANTHER" id="PTHR42973:SF39">
    <property type="entry name" value="FAD-BINDING PCMH-TYPE DOMAIN-CONTAINING PROTEIN"/>
    <property type="match status" value="1"/>
</dbReference>
<accession>A0AAD6WSM7</accession>
<evidence type="ECO:0000256" key="4">
    <source>
        <dbReference type="ARBA" id="ARBA00022827"/>
    </source>
</evidence>